<organism evidence="1 2">
    <name type="scientific">Leptospira selangorensis</name>
    <dbReference type="NCBI Taxonomy" id="2484982"/>
    <lineage>
        <taxon>Bacteria</taxon>
        <taxon>Pseudomonadati</taxon>
        <taxon>Spirochaetota</taxon>
        <taxon>Spirochaetia</taxon>
        <taxon>Leptospirales</taxon>
        <taxon>Leptospiraceae</taxon>
        <taxon>Leptospira</taxon>
    </lineage>
</organism>
<name>A0ABY2NEP2_9LEPT</name>
<keyword evidence="1" id="KW-0255">Endonuclease</keyword>
<dbReference type="EMBL" id="RQGU01000085">
    <property type="protein sequence ID" value="TGM22819.1"/>
    <property type="molecule type" value="Genomic_DNA"/>
</dbReference>
<keyword evidence="2" id="KW-1185">Reference proteome</keyword>
<accession>A0ABY2NEP2</accession>
<keyword evidence="1" id="KW-0540">Nuclease</keyword>
<dbReference type="Gene3D" id="1.10.30.50">
    <property type="match status" value="1"/>
</dbReference>
<keyword evidence="1" id="KW-0378">Hydrolase</keyword>
<evidence type="ECO:0000313" key="1">
    <source>
        <dbReference type="EMBL" id="TGM22819.1"/>
    </source>
</evidence>
<proteinExistence type="predicted"/>
<dbReference type="Proteomes" id="UP000298057">
    <property type="component" value="Unassembled WGS sequence"/>
</dbReference>
<reference evidence="2" key="1">
    <citation type="journal article" date="2019" name="PLoS Negl. Trop. Dis.">
        <title>Revisiting the worldwide diversity of Leptospira species in the environment.</title>
        <authorList>
            <person name="Vincent A.T."/>
            <person name="Schiettekatte O."/>
            <person name="Bourhy P."/>
            <person name="Veyrier F.J."/>
            <person name="Picardeau M."/>
        </authorList>
    </citation>
    <scope>NUCLEOTIDE SEQUENCE [LARGE SCALE GENOMIC DNA]</scope>
    <source>
        <strain evidence="2">201702406</strain>
    </source>
</reference>
<evidence type="ECO:0000313" key="2">
    <source>
        <dbReference type="Proteomes" id="UP000298057"/>
    </source>
</evidence>
<comment type="caution">
    <text evidence="1">The sequence shown here is derived from an EMBL/GenBank/DDBJ whole genome shotgun (WGS) entry which is preliminary data.</text>
</comment>
<sequence>MNRWNISKDLEIEVLNRDIHCVYCGINLINKVSKGQSRRNAGTWEHIINDSSIITKENIARCCSSCNSSKGTKKLNDWLKTDYCIKKNINYNSVAPIIKQELNLKSLF</sequence>
<protein>
    <submittedName>
        <fullName evidence="1">HNH endonuclease</fullName>
    </submittedName>
</protein>
<gene>
    <name evidence="1" type="ORF">EHQ82_06700</name>
</gene>
<dbReference type="GO" id="GO:0004519">
    <property type="term" value="F:endonuclease activity"/>
    <property type="evidence" value="ECO:0007669"/>
    <property type="project" value="UniProtKB-KW"/>
</dbReference>